<gene>
    <name evidence="1" type="ORF">QAD02_001941</name>
</gene>
<proteinExistence type="predicted"/>
<sequence length="227" mass="25297">MRISNNSERYSRRDSIQSIKFGAFPSVFDSITISLYPPAYLRRDDHNVMSLDWRQVAARTYPTVVRKADAVGKALADSLNEMVYRGLPQDKIHIVGHSMGAQIAGHASRRMNFTLSRITGLDPAGPLFHLLETHLSSKDASFVDTIHTDAGFYGINRATGLASFYPNGGRRIQPGCPFSYELMSPDGEYRHLLLFVSFNIEKNVSSIKSEIQLCENILALQVDSNVA</sequence>
<organism evidence="1 2">
    <name type="scientific">Eretmocerus hayati</name>
    <dbReference type="NCBI Taxonomy" id="131215"/>
    <lineage>
        <taxon>Eukaryota</taxon>
        <taxon>Metazoa</taxon>
        <taxon>Ecdysozoa</taxon>
        <taxon>Arthropoda</taxon>
        <taxon>Hexapoda</taxon>
        <taxon>Insecta</taxon>
        <taxon>Pterygota</taxon>
        <taxon>Neoptera</taxon>
        <taxon>Endopterygota</taxon>
        <taxon>Hymenoptera</taxon>
        <taxon>Apocrita</taxon>
        <taxon>Proctotrupomorpha</taxon>
        <taxon>Chalcidoidea</taxon>
        <taxon>Aphelinidae</taxon>
        <taxon>Aphelininae</taxon>
        <taxon>Eretmocerus</taxon>
    </lineage>
</organism>
<name>A0ACC2NHW7_9HYME</name>
<keyword evidence="2" id="KW-1185">Reference proteome</keyword>
<evidence type="ECO:0000313" key="1">
    <source>
        <dbReference type="EMBL" id="KAJ8670682.1"/>
    </source>
</evidence>
<comment type="caution">
    <text evidence="1">The sequence shown here is derived from an EMBL/GenBank/DDBJ whole genome shotgun (WGS) entry which is preliminary data.</text>
</comment>
<reference evidence="1" key="1">
    <citation type="submission" date="2023-04" db="EMBL/GenBank/DDBJ databases">
        <title>A chromosome-level genome assembly of the parasitoid wasp Eretmocerus hayati.</title>
        <authorList>
            <person name="Zhong Y."/>
            <person name="Liu S."/>
            <person name="Liu Y."/>
        </authorList>
    </citation>
    <scope>NUCLEOTIDE SEQUENCE</scope>
    <source>
        <strain evidence="1">ZJU_SS_LIU_2023</strain>
    </source>
</reference>
<accession>A0ACC2NHW7</accession>
<dbReference type="Proteomes" id="UP001239111">
    <property type="component" value="Chromosome 3"/>
</dbReference>
<dbReference type="EMBL" id="CM056743">
    <property type="protein sequence ID" value="KAJ8670682.1"/>
    <property type="molecule type" value="Genomic_DNA"/>
</dbReference>
<evidence type="ECO:0000313" key="2">
    <source>
        <dbReference type="Proteomes" id="UP001239111"/>
    </source>
</evidence>
<protein>
    <submittedName>
        <fullName evidence="1">Uncharacterized protein</fullName>
    </submittedName>
</protein>